<dbReference type="Proteomes" id="UP000240804">
    <property type="component" value="Segment"/>
</dbReference>
<evidence type="ECO:0000313" key="2">
    <source>
        <dbReference type="Proteomes" id="UP000240804"/>
    </source>
</evidence>
<dbReference type="EMBL" id="KU686198">
    <property type="protein sequence ID" value="AOV58818.1"/>
    <property type="molecule type" value="Genomic_DNA"/>
</dbReference>
<name>A0A1D8KJK4_9CAUD</name>
<reference evidence="1 2" key="1">
    <citation type="journal article" date="2016" name="Virology">
        <title>The genomic content and context of auxiliary metabolic genes in marine cyanomyoviruses.</title>
        <authorList>
            <person name="Crummett L.T."/>
            <person name="Puxty R.J."/>
            <person name="Weihe C."/>
            <person name="Marston M.F."/>
            <person name="Martiny J.B."/>
        </authorList>
    </citation>
    <scope>NUCLEOTIDE SEQUENCE [LARGE SCALE GENOMIC DNA]</scope>
    <source>
        <strain evidence="1">0910TB04</strain>
    </source>
</reference>
<sequence>MSTFAVQPASWGKFDSYGCDYAINISHAYKIAKIWREMNHRHGQGEDMMIFKMTPGGDAIAWVRVYADESVDAVTDDALALLV</sequence>
<protein>
    <submittedName>
        <fullName evidence="1">Uncharacterized protein</fullName>
    </submittedName>
</protein>
<proteinExistence type="predicted"/>
<organism evidence="1 2">
    <name type="scientific">Synechococcus phage S-CAM3</name>
    <dbReference type="NCBI Taxonomy" id="1883366"/>
    <lineage>
        <taxon>Viruses</taxon>
        <taxon>Duplodnaviria</taxon>
        <taxon>Heunggongvirae</taxon>
        <taxon>Uroviricota</taxon>
        <taxon>Caudoviricetes</taxon>
        <taxon>Pantevenvirales</taxon>
        <taxon>Kyanoviridae</taxon>
        <taxon>Charybdisvirus</taxon>
        <taxon>Charybdisvirus scam3</taxon>
    </lineage>
</organism>
<accession>A0A1D8KJK4</accession>
<gene>
    <name evidence="1" type="ORF">T040910_074</name>
</gene>
<evidence type="ECO:0000313" key="1">
    <source>
        <dbReference type="EMBL" id="AOV58818.1"/>
    </source>
</evidence>